<dbReference type="InterPro" id="IPR029045">
    <property type="entry name" value="ClpP/crotonase-like_dom_sf"/>
</dbReference>
<proteinExistence type="inferred from homology"/>
<evidence type="ECO:0000256" key="2">
    <source>
        <dbReference type="RuleBase" id="RU003707"/>
    </source>
</evidence>
<comment type="similarity">
    <text evidence="1 2">Belongs to the enoyl-CoA hydratase/isomerase family.</text>
</comment>
<evidence type="ECO:0000256" key="1">
    <source>
        <dbReference type="ARBA" id="ARBA00005254"/>
    </source>
</evidence>
<dbReference type="PANTHER" id="PTHR42964:SF1">
    <property type="entry name" value="POLYKETIDE BIOSYNTHESIS ENOYL-COA HYDRATASE PKSH-RELATED"/>
    <property type="match status" value="1"/>
</dbReference>
<reference evidence="3 4" key="1">
    <citation type="submission" date="2022-03" db="EMBL/GenBank/DDBJ databases">
        <title>Isotopic signatures of nitrous oxide derived from detoxification processes.</title>
        <authorList>
            <person name="Behrendt U."/>
            <person name="Buchen C."/>
            <person name="Well R."/>
            <person name="Ulrich A."/>
            <person name="Rohe L."/>
            <person name="Kolb S."/>
            <person name="Schloter M."/>
            <person name="Horn M.A."/>
            <person name="Augustin J."/>
        </authorList>
    </citation>
    <scope>NUCLEOTIDE SEQUENCE [LARGE SCALE GENOMIC DNA]</scope>
    <source>
        <strain evidence="3 4">S4-C24</strain>
    </source>
</reference>
<dbReference type="Gene3D" id="3.90.226.10">
    <property type="entry name" value="2-enoyl-CoA Hydratase, Chain A, domain 1"/>
    <property type="match status" value="1"/>
</dbReference>
<dbReference type="Pfam" id="PF00378">
    <property type="entry name" value="ECH_1"/>
    <property type="match status" value="1"/>
</dbReference>
<evidence type="ECO:0000313" key="3">
    <source>
        <dbReference type="EMBL" id="UNK45684.1"/>
    </source>
</evidence>
<sequence length="256" mass="27589">MTDHLLVDRQDSVTVLTLNRPDKLNAMDSALYERLITEIKTADEDPDVRAIIIRGNGRAFCTGADVGEFEELTPDQVERVEQRAGLTYGLHQTMSLTATPIIGAIHGYAVGGGCGLAVACDITIASANVQMGYPEIKHGLVAAVVMANLTKQIGRKAGFDLVASGRLVGAEEAQQMGLVTRVAEEGREFDEAMRTAQDLARRSPQALQATKRLYMDVADVPLAEGLVLGRQANEKMRAYRAEALKTYKTSVKGLAG</sequence>
<dbReference type="Proteomes" id="UP000829069">
    <property type="component" value="Chromosome"/>
</dbReference>
<organism evidence="3 4">
    <name type="scientific">Arthrobacter sulfonylureivorans</name>
    <dbReference type="NCBI Taxonomy" id="2486855"/>
    <lineage>
        <taxon>Bacteria</taxon>
        <taxon>Bacillati</taxon>
        <taxon>Actinomycetota</taxon>
        <taxon>Actinomycetes</taxon>
        <taxon>Micrococcales</taxon>
        <taxon>Micrococcaceae</taxon>
        <taxon>Arthrobacter</taxon>
    </lineage>
</organism>
<accession>A0ABY3W5Y2</accession>
<dbReference type="EMBL" id="CP093326">
    <property type="protein sequence ID" value="UNK45684.1"/>
    <property type="molecule type" value="Genomic_DNA"/>
</dbReference>
<name>A0ABY3W5Y2_9MICC</name>
<dbReference type="InterPro" id="IPR051683">
    <property type="entry name" value="Enoyl-CoA_Hydratase/Isomerase"/>
</dbReference>
<dbReference type="SUPFAM" id="SSF52096">
    <property type="entry name" value="ClpP/crotonase"/>
    <property type="match status" value="1"/>
</dbReference>
<dbReference type="PROSITE" id="PS00166">
    <property type="entry name" value="ENOYL_COA_HYDRATASE"/>
    <property type="match status" value="1"/>
</dbReference>
<protein>
    <submittedName>
        <fullName evidence="3">Enoyl-CoA hydratase/isomerase family protein</fullName>
    </submittedName>
</protein>
<dbReference type="InterPro" id="IPR001753">
    <property type="entry name" value="Enoyl-CoA_hydra/iso"/>
</dbReference>
<dbReference type="RefSeq" id="WP_241913875.1">
    <property type="nucleotide sequence ID" value="NZ_CP093326.1"/>
</dbReference>
<gene>
    <name evidence="3" type="ORF">MNQ99_17490</name>
</gene>
<dbReference type="CDD" id="cd06558">
    <property type="entry name" value="crotonase-like"/>
    <property type="match status" value="1"/>
</dbReference>
<dbReference type="InterPro" id="IPR018376">
    <property type="entry name" value="Enoyl-CoA_hyd/isom_CS"/>
</dbReference>
<evidence type="ECO:0000313" key="4">
    <source>
        <dbReference type="Proteomes" id="UP000829069"/>
    </source>
</evidence>
<dbReference type="PANTHER" id="PTHR42964">
    <property type="entry name" value="ENOYL-COA HYDRATASE"/>
    <property type="match status" value="1"/>
</dbReference>
<keyword evidence="4" id="KW-1185">Reference proteome</keyword>